<name>A0A0M3KJU6_ANISI</name>
<evidence type="ECO:0000313" key="1">
    <source>
        <dbReference type="WBParaSite" id="ASIM_0002127201-mRNA-1"/>
    </source>
</evidence>
<reference evidence="1" key="1">
    <citation type="submission" date="2017-02" db="UniProtKB">
        <authorList>
            <consortium name="WormBaseParasite"/>
        </authorList>
    </citation>
    <scope>IDENTIFICATION</scope>
</reference>
<dbReference type="WBParaSite" id="ASIM_0002127201-mRNA-1">
    <property type="protein sequence ID" value="ASIM_0002127201-mRNA-1"/>
    <property type="gene ID" value="ASIM_0002127201"/>
</dbReference>
<accession>A0A0M3KJU6</accession>
<protein>
    <submittedName>
        <fullName evidence="1">G_PROTEIN_RECEP_F2_3 domain-containing protein</fullName>
    </submittedName>
</protein>
<dbReference type="AlphaFoldDB" id="A0A0M3KJU6"/>
<organism evidence="1">
    <name type="scientific">Anisakis simplex</name>
    <name type="common">Herring worm</name>
    <dbReference type="NCBI Taxonomy" id="6269"/>
    <lineage>
        <taxon>Eukaryota</taxon>
        <taxon>Metazoa</taxon>
        <taxon>Ecdysozoa</taxon>
        <taxon>Nematoda</taxon>
        <taxon>Chromadorea</taxon>
        <taxon>Rhabditida</taxon>
        <taxon>Spirurina</taxon>
        <taxon>Ascaridomorpha</taxon>
        <taxon>Ascaridoidea</taxon>
        <taxon>Anisakidae</taxon>
        <taxon>Anisakis</taxon>
        <taxon>Anisakis simplex complex</taxon>
    </lineage>
</organism>
<sequence length="127" mass="14686">LQNCIPSQIISGEIQTQSKWQLYDSLDDGLLHNSCIAWQLIYFHTQILHFIVISAPFTFLPSRPVVKSCDETGRWAGSAPGIYENPWGWTNYTNCFILKLEDLKLESSCDDNNREMQLNVHLTELYF</sequence>
<proteinExistence type="predicted"/>